<dbReference type="KEGG" id="psuu:Psuf_074790"/>
<dbReference type="Proteomes" id="UP000503011">
    <property type="component" value="Chromosome"/>
</dbReference>
<accession>A0A6F8YVT7</accession>
<dbReference type="EMBL" id="AP022871">
    <property type="protein sequence ID" value="BCB90166.1"/>
    <property type="molecule type" value="Genomic_DNA"/>
</dbReference>
<dbReference type="AlphaFoldDB" id="A0A6F8YVT7"/>
<dbReference type="GO" id="GO:0005975">
    <property type="term" value="P:carbohydrate metabolic process"/>
    <property type="evidence" value="ECO:0007669"/>
    <property type="project" value="InterPro"/>
</dbReference>
<dbReference type="Gene3D" id="2.10.10.20">
    <property type="entry name" value="Carbohydrate-binding module superfamily 5/12"/>
    <property type="match status" value="1"/>
</dbReference>
<proteinExistence type="predicted"/>
<evidence type="ECO:0000313" key="4">
    <source>
        <dbReference type="EMBL" id="BCB90166.1"/>
    </source>
</evidence>
<dbReference type="SUPFAM" id="SSF51055">
    <property type="entry name" value="Carbohydrate binding domain"/>
    <property type="match status" value="1"/>
</dbReference>
<dbReference type="InterPro" id="IPR036573">
    <property type="entry name" value="CBM_sf_5/12"/>
</dbReference>
<dbReference type="InterPro" id="IPR003610">
    <property type="entry name" value="CBM5/12"/>
</dbReference>
<feature type="region of interest" description="Disordered" evidence="2">
    <location>
        <begin position="1"/>
        <end position="44"/>
    </location>
</feature>
<evidence type="ECO:0000259" key="3">
    <source>
        <dbReference type="SMART" id="SM00495"/>
    </source>
</evidence>
<dbReference type="GO" id="GO:0030246">
    <property type="term" value="F:carbohydrate binding"/>
    <property type="evidence" value="ECO:0007669"/>
    <property type="project" value="InterPro"/>
</dbReference>
<dbReference type="GO" id="GO:0005576">
    <property type="term" value="C:extracellular region"/>
    <property type="evidence" value="ECO:0007669"/>
    <property type="project" value="InterPro"/>
</dbReference>
<reference evidence="4 5" key="1">
    <citation type="submission" date="2020-03" db="EMBL/GenBank/DDBJ databases">
        <title>Whole genome shotgun sequence of Phytohabitans suffuscus NBRC 105367.</title>
        <authorList>
            <person name="Komaki H."/>
            <person name="Tamura T."/>
        </authorList>
    </citation>
    <scope>NUCLEOTIDE SEQUENCE [LARGE SCALE GENOMIC DNA]</scope>
    <source>
        <strain evidence="4 5">NBRC 105367</strain>
    </source>
</reference>
<name>A0A6F8YVT7_9ACTN</name>
<keyword evidence="5" id="KW-1185">Reference proteome</keyword>
<dbReference type="GO" id="GO:0004553">
    <property type="term" value="F:hydrolase activity, hydrolyzing O-glycosyl compounds"/>
    <property type="evidence" value="ECO:0007669"/>
    <property type="project" value="InterPro"/>
</dbReference>
<sequence>MAAPRTTRPRPPPLPRDAAGHHAAADQRPAAPANTGGGTWATGTAYRTGDEVTFQGQRYRCRQSHTSLSGWEPSIFTLALWLPV</sequence>
<dbReference type="Pfam" id="PF02839">
    <property type="entry name" value="CBM_5_12"/>
    <property type="match status" value="1"/>
</dbReference>
<gene>
    <name evidence="4" type="ORF">Psuf_074790</name>
</gene>
<evidence type="ECO:0000313" key="5">
    <source>
        <dbReference type="Proteomes" id="UP000503011"/>
    </source>
</evidence>
<dbReference type="CDD" id="cd12214">
    <property type="entry name" value="ChiA1_BD"/>
    <property type="match status" value="1"/>
</dbReference>
<evidence type="ECO:0000256" key="2">
    <source>
        <dbReference type="SAM" id="MobiDB-lite"/>
    </source>
</evidence>
<feature type="domain" description="Chitin-binding type-3" evidence="3">
    <location>
        <begin position="37"/>
        <end position="84"/>
    </location>
</feature>
<organism evidence="4 5">
    <name type="scientific">Phytohabitans suffuscus</name>
    <dbReference type="NCBI Taxonomy" id="624315"/>
    <lineage>
        <taxon>Bacteria</taxon>
        <taxon>Bacillati</taxon>
        <taxon>Actinomycetota</taxon>
        <taxon>Actinomycetes</taxon>
        <taxon>Micromonosporales</taxon>
        <taxon>Micromonosporaceae</taxon>
    </lineage>
</organism>
<reference evidence="4 5" key="2">
    <citation type="submission" date="2020-03" db="EMBL/GenBank/DDBJ databases">
        <authorList>
            <person name="Ichikawa N."/>
            <person name="Kimura A."/>
            <person name="Kitahashi Y."/>
            <person name="Uohara A."/>
        </authorList>
    </citation>
    <scope>NUCLEOTIDE SEQUENCE [LARGE SCALE GENOMIC DNA]</scope>
    <source>
        <strain evidence="4 5">NBRC 105367</strain>
    </source>
</reference>
<keyword evidence="1" id="KW-0378">Hydrolase</keyword>
<dbReference type="SMART" id="SM00495">
    <property type="entry name" value="ChtBD3"/>
    <property type="match status" value="1"/>
</dbReference>
<protein>
    <recommendedName>
        <fullName evidence="3">Chitin-binding type-3 domain-containing protein</fullName>
    </recommendedName>
</protein>
<evidence type="ECO:0000256" key="1">
    <source>
        <dbReference type="ARBA" id="ARBA00022801"/>
    </source>
</evidence>